<proteinExistence type="predicted"/>
<keyword evidence="3" id="KW-1185">Reference proteome</keyword>
<sequence>MSSTSPTSRNQLQVTCVHMRERADNGGASEKSTPQEPLQQSVIDNSIAFSSPTALDPPENVVASYQRKDGSAEGEVVSARKSEAAPATSVHHHQSRIPSPFSTTICRS</sequence>
<evidence type="ECO:0000256" key="1">
    <source>
        <dbReference type="SAM" id="MobiDB-lite"/>
    </source>
</evidence>
<feature type="compositionally biased region" description="Polar residues" evidence="1">
    <location>
        <begin position="1"/>
        <end position="14"/>
    </location>
</feature>
<dbReference type="EMBL" id="CAKMRJ010001112">
    <property type="protein sequence ID" value="CAH1422155.1"/>
    <property type="molecule type" value="Genomic_DNA"/>
</dbReference>
<accession>A0AAU9M5Z8</accession>
<feature type="compositionally biased region" description="Polar residues" evidence="1">
    <location>
        <begin position="30"/>
        <end position="53"/>
    </location>
</feature>
<feature type="region of interest" description="Disordered" evidence="1">
    <location>
        <begin position="1"/>
        <end position="55"/>
    </location>
</feature>
<protein>
    <submittedName>
        <fullName evidence="2">Uncharacterized protein</fullName>
    </submittedName>
</protein>
<dbReference type="AlphaFoldDB" id="A0AAU9M5Z8"/>
<name>A0AAU9M5Z8_9ASTR</name>
<comment type="caution">
    <text evidence="2">The sequence shown here is derived from an EMBL/GenBank/DDBJ whole genome shotgun (WGS) entry which is preliminary data.</text>
</comment>
<feature type="compositionally biased region" description="Polar residues" evidence="1">
    <location>
        <begin position="96"/>
        <end position="108"/>
    </location>
</feature>
<evidence type="ECO:0000313" key="2">
    <source>
        <dbReference type="EMBL" id="CAH1422155.1"/>
    </source>
</evidence>
<evidence type="ECO:0000313" key="3">
    <source>
        <dbReference type="Proteomes" id="UP001157418"/>
    </source>
</evidence>
<gene>
    <name evidence="2" type="ORF">LVIROSA_LOCUS9507</name>
</gene>
<feature type="region of interest" description="Disordered" evidence="1">
    <location>
        <begin position="81"/>
        <end position="108"/>
    </location>
</feature>
<organism evidence="2 3">
    <name type="scientific">Lactuca virosa</name>
    <dbReference type="NCBI Taxonomy" id="75947"/>
    <lineage>
        <taxon>Eukaryota</taxon>
        <taxon>Viridiplantae</taxon>
        <taxon>Streptophyta</taxon>
        <taxon>Embryophyta</taxon>
        <taxon>Tracheophyta</taxon>
        <taxon>Spermatophyta</taxon>
        <taxon>Magnoliopsida</taxon>
        <taxon>eudicotyledons</taxon>
        <taxon>Gunneridae</taxon>
        <taxon>Pentapetalae</taxon>
        <taxon>asterids</taxon>
        <taxon>campanulids</taxon>
        <taxon>Asterales</taxon>
        <taxon>Asteraceae</taxon>
        <taxon>Cichorioideae</taxon>
        <taxon>Cichorieae</taxon>
        <taxon>Lactucinae</taxon>
        <taxon>Lactuca</taxon>
    </lineage>
</organism>
<dbReference type="Proteomes" id="UP001157418">
    <property type="component" value="Unassembled WGS sequence"/>
</dbReference>
<reference evidence="2 3" key="1">
    <citation type="submission" date="2022-01" db="EMBL/GenBank/DDBJ databases">
        <authorList>
            <person name="Xiong W."/>
            <person name="Schranz E."/>
        </authorList>
    </citation>
    <scope>NUCLEOTIDE SEQUENCE [LARGE SCALE GENOMIC DNA]</scope>
</reference>